<proteinExistence type="predicted"/>
<accession>A0A2U9NQ07</accession>
<evidence type="ECO:0000256" key="1">
    <source>
        <dbReference type="SAM" id="Phobius"/>
    </source>
</evidence>
<name>A0A2U9NQ07_9STRA</name>
<dbReference type="EMBL" id="MG755798">
    <property type="protein sequence ID" value="AWT39188.1"/>
    <property type="molecule type" value="Genomic_DNA"/>
</dbReference>
<dbReference type="RefSeq" id="YP_009496419.1">
    <property type="nucleotide sequence ID" value="NC_037999.1"/>
</dbReference>
<keyword evidence="1" id="KW-0472">Membrane</keyword>
<keyword evidence="2" id="KW-0150">Chloroplast</keyword>
<geneLocation type="chloroplast" evidence="2"/>
<keyword evidence="1" id="KW-0812">Transmembrane</keyword>
<evidence type="ECO:0000313" key="2">
    <source>
        <dbReference type="EMBL" id="AWT39132.1"/>
    </source>
</evidence>
<dbReference type="EMBL" id="MG755798">
    <property type="protein sequence ID" value="AWT39132.1"/>
    <property type="molecule type" value="Genomic_DNA"/>
</dbReference>
<reference evidence="2" key="1">
    <citation type="journal article" date="2018" name="Adv. Bot. Res.">
        <title>Evolution of the Plastid Genomes in Diatoms.</title>
        <authorList>
            <person name="Yu M."/>
            <person name="Ashworth M.P."/>
            <person name="Hajrah N.H."/>
            <person name="Khiyami M.A."/>
            <person name="Sabir M.J."/>
            <person name="Alhebshi A.M."/>
            <person name="Al-Malki A.L."/>
            <person name="Sabir J.S.M."/>
            <person name="Theriot E.C."/>
            <person name="Jansen R.K."/>
        </authorList>
    </citation>
    <scope>NUCLEOTIDE SEQUENCE</scope>
</reference>
<organism evidence="2">
    <name type="scientific">Attheya longicornis</name>
    <dbReference type="NCBI Taxonomy" id="451786"/>
    <lineage>
        <taxon>Eukaryota</taxon>
        <taxon>Sar</taxon>
        <taxon>Stramenopiles</taxon>
        <taxon>Ochrophyta</taxon>
        <taxon>Bacillariophyta</taxon>
        <taxon>Coscinodiscophyceae</taxon>
        <taxon>Chaetocerotophycidae</taxon>
        <taxon>Chaetocerotales</taxon>
        <taxon>Attheyaceae</taxon>
        <taxon>Attheya</taxon>
    </lineage>
</organism>
<sequence>MALNDFFDNLRIKTFYSIRDLVKSTAELLGYPDNMGMPIIQRDGEITRDFHRQLPVHRGSFPPPPSPKNIYEAFLGHKPIFEPVDRNFFEHSYHGFYNFFIVNYKNIFFFPDALSEFIQIRLNICLDITTLETGREVLFLAICLYFNLYAWRIALYWYIFINPYVRPWSYYISLTDWTQEGLAGFSPVIVGIDIMPSLFLGLIGKLADSISHLVFTMPYLPSEGQSVKVVLEQTGTKGPIDILLFQDLPVLWYKYPIPNNVREFWYTERPDILRYMKKYYSNLNLEIYPDRILKAQKLETLSTSAFGHQSNSLLINYNEQFIIDTQNFNSELSVYLSHHQDDAMNFFSTSMDKITALL</sequence>
<keyword evidence="2" id="KW-0934">Plastid</keyword>
<dbReference type="RefSeq" id="YP_009496475.1">
    <property type="nucleotide sequence ID" value="NC_037999.1"/>
</dbReference>
<dbReference type="GeneID" id="36958756"/>
<dbReference type="GeneID" id="36958827"/>
<protein>
    <submittedName>
        <fullName evidence="2">Uncharacterized protein</fullName>
    </submittedName>
</protein>
<dbReference type="AlphaFoldDB" id="A0A2U9NQ07"/>
<feature type="transmembrane region" description="Helical" evidence="1">
    <location>
        <begin position="181"/>
        <end position="203"/>
    </location>
</feature>
<keyword evidence="1" id="KW-1133">Transmembrane helix</keyword>
<gene>
    <name evidence="2" type="primary">ycf89</name>
</gene>
<feature type="transmembrane region" description="Helical" evidence="1">
    <location>
        <begin position="137"/>
        <end position="161"/>
    </location>
</feature>